<proteinExistence type="predicted"/>
<organism evidence="2 3">
    <name type="scientific">Micromonospora globispora</name>
    <dbReference type="NCBI Taxonomy" id="1450148"/>
    <lineage>
        <taxon>Bacteria</taxon>
        <taxon>Bacillati</taxon>
        <taxon>Actinomycetota</taxon>
        <taxon>Actinomycetes</taxon>
        <taxon>Micromonosporales</taxon>
        <taxon>Micromonosporaceae</taxon>
        <taxon>Micromonospora</taxon>
    </lineage>
</organism>
<name>A0A317KLX2_9ACTN</name>
<dbReference type="EMBL" id="QGSV01000030">
    <property type="protein sequence ID" value="PWU53787.1"/>
    <property type="molecule type" value="Genomic_DNA"/>
</dbReference>
<accession>A0A317KLX2</accession>
<protein>
    <submittedName>
        <fullName evidence="2">Two-component sensor histidine kinase</fullName>
    </submittedName>
</protein>
<dbReference type="Proteomes" id="UP000245683">
    <property type="component" value="Unassembled WGS sequence"/>
</dbReference>
<evidence type="ECO:0000313" key="2">
    <source>
        <dbReference type="EMBL" id="PWU53787.1"/>
    </source>
</evidence>
<feature type="transmembrane region" description="Helical" evidence="1">
    <location>
        <begin position="23"/>
        <end position="47"/>
    </location>
</feature>
<comment type="caution">
    <text evidence="2">The sequence shown here is derived from an EMBL/GenBank/DDBJ whole genome shotgun (WGS) entry which is preliminary data.</text>
</comment>
<keyword evidence="1" id="KW-1133">Transmembrane helix</keyword>
<dbReference type="AlphaFoldDB" id="A0A317KLX2"/>
<keyword evidence="1" id="KW-0812">Transmembrane</keyword>
<evidence type="ECO:0000256" key="1">
    <source>
        <dbReference type="SAM" id="Phobius"/>
    </source>
</evidence>
<keyword evidence="2" id="KW-0418">Kinase</keyword>
<dbReference type="GO" id="GO:0016301">
    <property type="term" value="F:kinase activity"/>
    <property type="evidence" value="ECO:0007669"/>
    <property type="project" value="UniProtKB-KW"/>
</dbReference>
<reference evidence="3" key="1">
    <citation type="submission" date="2018-05" db="EMBL/GenBank/DDBJ databases">
        <title>Micromonospora globispora sp. nov. and Micromonospora rugosa sp. nov., isolated from marine sediment.</title>
        <authorList>
            <person name="Carro L."/>
            <person name="Aysel V."/>
            <person name="Cetin D."/>
            <person name="Igual J.M."/>
            <person name="Klenk H.-P."/>
            <person name="Trujillo M.E."/>
            <person name="Sahin N."/>
        </authorList>
    </citation>
    <scope>NUCLEOTIDE SEQUENCE [LARGE SCALE GENOMIC DNA]</scope>
    <source>
        <strain evidence="3">S2904</strain>
    </source>
</reference>
<keyword evidence="1" id="KW-0472">Membrane</keyword>
<keyword evidence="3" id="KW-1185">Reference proteome</keyword>
<gene>
    <name evidence="2" type="ORF">DLJ46_00610</name>
</gene>
<feature type="non-terminal residue" evidence="2">
    <location>
        <position position="133"/>
    </location>
</feature>
<sequence length="133" mass="14440">MIGPRPAPASPRRRFAGTLTSRAVLVTCAVALVSVLVTALVAVPLAVRGAERRDQVALAAQARLAADVLRIRSVRQRDTAGDRLIRQLRQQDIDVYLIHGGTVDRPGLPRQVVTRVAAGRRRPGRRLVDGERA</sequence>
<evidence type="ECO:0000313" key="3">
    <source>
        <dbReference type="Proteomes" id="UP000245683"/>
    </source>
</evidence>
<keyword evidence="2" id="KW-0808">Transferase</keyword>